<accession>A0A919JHP0</accession>
<protein>
    <submittedName>
        <fullName evidence="1">Uncharacterized protein</fullName>
    </submittedName>
</protein>
<comment type="caution">
    <text evidence="1">The sequence shown here is derived from an EMBL/GenBank/DDBJ whole genome shotgun (WGS) entry which is preliminary data.</text>
</comment>
<dbReference type="EMBL" id="BOMQ01000036">
    <property type="protein sequence ID" value="GIE49667.1"/>
    <property type="molecule type" value="Genomic_DNA"/>
</dbReference>
<evidence type="ECO:0000313" key="1">
    <source>
        <dbReference type="EMBL" id="GIE49667.1"/>
    </source>
</evidence>
<reference evidence="1" key="1">
    <citation type="submission" date="2021-01" db="EMBL/GenBank/DDBJ databases">
        <title>Whole genome shotgun sequence of Actinoplanes nipponensis NBRC 14063.</title>
        <authorList>
            <person name="Komaki H."/>
            <person name="Tamura T."/>
        </authorList>
    </citation>
    <scope>NUCLEOTIDE SEQUENCE</scope>
    <source>
        <strain evidence="1">NBRC 14063</strain>
    </source>
</reference>
<name>A0A919JHP0_9ACTN</name>
<dbReference type="Proteomes" id="UP000647172">
    <property type="component" value="Unassembled WGS sequence"/>
</dbReference>
<evidence type="ECO:0000313" key="2">
    <source>
        <dbReference type="Proteomes" id="UP000647172"/>
    </source>
</evidence>
<proteinExistence type="predicted"/>
<organism evidence="1 2">
    <name type="scientific">Actinoplanes nipponensis</name>
    <dbReference type="NCBI Taxonomy" id="135950"/>
    <lineage>
        <taxon>Bacteria</taxon>
        <taxon>Bacillati</taxon>
        <taxon>Actinomycetota</taxon>
        <taxon>Actinomycetes</taxon>
        <taxon>Micromonosporales</taxon>
        <taxon>Micromonosporaceae</taxon>
        <taxon>Actinoplanes</taxon>
    </lineage>
</organism>
<gene>
    <name evidence="1" type="ORF">Ani05nite_32010</name>
</gene>
<keyword evidence="2" id="KW-1185">Reference proteome</keyword>
<sequence length="70" mass="7168">MVRLPALSPARLHACTPARPLAYPTAARTAARLSNCRTHGRSPAELSPHGAARCASAGVPAARAVTMPLA</sequence>
<dbReference type="AlphaFoldDB" id="A0A919JHP0"/>